<dbReference type="EMBL" id="LR593886">
    <property type="protein sequence ID" value="VTR93547.1"/>
    <property type="molecule type" value="Genomic_DNA"/>
</dbReference>
<feature type="transmembrane region" description="Helical" evidence="2">
    <location>
        <begin position="15"/>
        <end position="37"/>
    </location>
</feature>
<keyword evidence="2" id="KW-0472">Membrane</keyword>
<dbReference type="KEGG" id="gms:SOIL9_41670"/>
<keyword evidence="2" id="KW-1133">Transmembrane helix</keyword>
<proteinExistence type="predicted"/>
<accession>A0A6P2CYC0</accession>
<dbReference type="RefSeq" id="WP_197909512.1">
    <property type="nucleotide sequence ID" value="NZ_LR593886.1"/>
</dbReference>
<feature type="region of interest" description="Disordered" evidence="1">
    <location>
        <begin position="111"/>
        <end position="139"/>
    </location>
</feature>
<keyword evidence="4" id="KW-1185">Reference proteome</keyword>
<evidence type="ECO:0000256" key="1">
    <source>
        <dbReference type="SAM" id="MobiDB-lite"/>
    </source>
</evidence>
<dbReference type="Proteomes" id="UP000464178">
    <property type="component" value="Chromosome"/>
</dbReference>
<gene>
    <name evidence="3" type="ORF">SOIL9_41670</name>
</gene>
<name>A0A6P2CYC0_9BACT</name>
<evidence type="ECO:0000256" key="2">
    <source>
        <dbReference type="SAM" id="Phobius"/>
    </source>
</evidence>
<evidence type="ECO:0000313" key="3">
    <source>
        <dbReference type="EMBL" id="VTR93547.1"/>
    </source>
</evidence>
<organism evidence="3 4">
    <name type="scientific">Gemmata massiliana</name>
    <dbReference type="NCBI Taxonomy" id="1210884"/>
    <lineage>
        <taxon>Bacteria</taxon>
        <taxon>Pseudomonadati</taxon>
        <taxon>Planctomycetota</taxon>
        <taxon>Planctomycetia</taxon>
        <taxon>Gemmatales</taxon>
        <taxon>Gemmataceae</taxon>
        <taxon>Gemmata</taxon>
    </lineage>
</organism>
<evidence type="ECO:0000313" key="4">
    <source>
        <dbReference type="Proteomes" id="UP000464178"/>
    </source>
</evidence>
<protein>
    <submittedName>
        <fullName evidence="3">Uncharacterized protein</fullName>
    </submittedName>
</protein>
<dbReference type="AlphaFoldDB" id="A0A6P2CYC0"/>
<reference evidence="3 4" key="1">
    <citation type="submission" date="2019-05" db="EMBL/GenBank/DDBJ databases">
        <authorList>
            <consortium name="Science for Life Laboratories"/>
        </authorList>
    </citation>
    <scope>NUCLEOTIDE SEQUENCE [LARGE SCALE GENOMIC DNA]</scope>
    <source>
        <strain evidence="3">Soil9</strain>
    </source>
</reference>
<sequence length="139" mass="15593">MSSTAEPVPPARTRWHVWLLLALAVLVVFVGAALWLWQRYDPFVHERPDMREAKVILDAARVRPLTDDEFERAIALLDSQTPAVQVFAIAAIEAEVARQPARRERALAALERFQKSAPPDTRRASGTAITRMKGAEKQP</sequence>
<keyword evidence="2" id="KW-0812">Transmembrane</keyword>